<dbReference type="EnsemblMetazoa" id="HelroT160742">
    <property type="protein sequence ID" value="HelroP160742"/>
    <property type="gene ID" value="HelroG160742"/>
</dbReference>
<dbReference type="OMA" id="TENEMIC"/>
<dbReference type="InterPro" id="IPR001611">
    <property type="entry name" value="Leu-rich_rpt"/>
</dbReference>
<dbReference type="GeneID" id="20198885"/>
<keyword evidence="3 6" id="KW-0732">Signal</keyword>
<dbReference type="SUPFAM" id="SSF52200">
    <property type="entry name" value="Toll/Interleukin receptor TIR domain"/>
    <property type="match status" value="1"/>
</dbReference>
<dbReference type="GO" id="GO:0016020">
    <property type="term" value="C:membrane"/>
    <property type="evidence" value="ECO:0007669"/>
    <property type="project" value="UniProtKB-SubCell"/>
</dbReference>
<feature type="domain" description="LRRCT" evidence="7">
    <location>
        <begin position="447"/>
        <end position="500"/>
    </location>
</feature>
<dbReference type="Gene3D" id="3.80.10.10">
    <property type="entry name" value="Ribonuclease Inhibitor"/>
    <property type="match status" value="2"/>
</dbReference>
<dbReference type="eggNOG" id="KOG4641">
    <property type="taxonomic scope" value="Eukaryota"/>
</dbReference>
<reference evidence="10" key="1">
    <citation type="submission" date="2012-12" db="EMBL/GenBank/DDBJ databases">
        <authorList>
            <person name="Hellsten U."/>
            <person name="Grimwood J."/>
            <person name="Chapman J.A."/>
            <person name="Shapiro H."/>
            <person name="Aerts A."/>
            <person name="Otillar R.P."/>
            <person name="Terry A.Y."/>
            <person name="Boore J.L."/>
            <person name="Simakov O."/>
            <person name="Marletaz F."/>
            <person name="Cho S.-J."/>
            <person name="Edsinger-Gonzales E."/>
            <person name="Havlak P."/>
            <person name="Kuo D.-H."/>
            <person name="Larsson T."/>
            <person name="Lv J."/>
            <person name="Arendt D."/>
            <person name="Savage R."/>
            <person name="Osoegawa K."/>
            <person name="de Jong P."/>
            <person name="Lindberg D.R."/>
            <person name="Seaver E.C."/>
            <person name="Weisblat D.A."/>
            <person name="Putnam N.H."/>
            <person name="Grigoriev I.V."/>
            <person name="Rokhsar D.S."/>
        </authorList>
    </citation>
    <scope>NUCLEOTIDE SEQUENCE</scope>
</reference>
<dbReference type="EMBL" id="AMQM01000645">
    <property type="status" value="NOT_ANNOTATED_CDS"/>
    <property type="molecule type" value="Genomic_DNA"/>
</dbReference>
<dbReference type="HOGENOM" id="CLU_369746_0_0_1"/>
<evidence type="ECO:0000256" key="4">
    <source>
        <dbReference type="ARBA" id="ARBA00022737"/>
    </source>
</evidence>
<reference evidence="8 10" key="2">
    <citation type="journal article" date="2013" name="Nature">
        <title>Insights into bilaterian evolution from three spiralian genomes.</title>
        <authorList>
            <person name="Simakov O."/>
            <person name="Marletaz F."/>
            <person name="Cho S.J."/>
            <person name="Edsinger-Gonzales E."/>
            <person name="Havlak P."/>
            <person name="Hellsten U."/>
            <person name="Kuo D.H."/>
            <person name="Larsson T."/>
            <person name="Lv J."/>
            <person name="Arendt D."/>
            <person name="Savage R."/>
            <person name="Osoegawa K."/>
            <person name="de Jong P."/>
            <person name="Grimwood J."/>
            <person name="Chapman J.A."/>
            <person name="Shapiro H."/>
            <person name="Aerts A."/>
            <person name="Otillar R.P."/>
            <person name="Terry A.Y."/>
            <person name="Boore J.L."/>
            <person name="Grigoriev I.V."/>
            <person name="Lindberg D.R."/>
            <person name="Seaver E.C."/>
            <person name="Weisblat D.A."/>
            <person name="Putnam N.H."/>
            <person name="Rokhsar D.S."/>
        </authorList>
    </citation>
    <scope>NUCLEOTIDE SEQUENCE</scope>
</reference>
<gene>
    <name evidence="9" type="primary">20198885</name>
    <name evidence="8" type="ORF">HELRODRAFT_160742</name>
</gene>
<keyword evidence="4" id="KW-0677">Repeat</keyword>
<dbReference type="InParanoid" id="T1EQN5"/>
<keyword evidence="2" id="KW-0433">Leucine-rich repeat</keyword>
<dbReference type="InterPro" id="IPR035897">
    <property type="entry name" value="Toll_tir_struct_dom_sf"/>
</dbReference>
<feature type="transmembrane region" description="Helical" evidence="5">
    <location>
        <begin position="509"/>
        <end position="531"/>
    </location>
</feature>
<comment type="subcellular location">
    <subcellularLocation>
        <location evidence="1">Membrane</location>
        <topology evidence="1">Single-pass type I membrane protein</topology>
    </subcellularLocation>
</comment>
<evidence type="ECO:0000256" key="1">
    <source>
        <dbReference type="ARBA" id="ARBA00004479"/>
    </source>
</evidence>
<evidence type="ECO:0000313" key="9">
    <source>
        <dbReference type="EnsemblMetazoa" id="HelroP160742"/>
    </source>
</evidence>
<dbReference type="InterPro" id="IPR000483">
    <property type="entry name" value="Cys-rich_flank_reg_C"/>
</dbReference>
<dbReference type="Proteomes" id="UP000015101">
    <property type="component" value="Unassembled WGS sequence"/>
</dbReference>
<evidence type="ECO:0000313" key="8">
    <source>
        <dbReference type="EMBL" id="ESO06561.1"/>
    </source>
</evidence>
<accession>T1EQN5</accession>
<protein>
    <recommendedName>
        <fullName evidence="7">LRRCT domain-containing protein</fullName>
    </recommendedName>
</protein>
<dbReference type="InterPro" id="IPR003591">
    <property type="entry name" value="Leu-rich_rpt_typical-subtyp"/>
</dbReference>
<dbReference type="SUPFAM" id="SSF52058">
    <property type="entry name" value="L domain-like"/>
    <property type="match status" value="1"/>
</dbReference>
<evidence type="ECO:0000256" key="6">
    <source>
        <dbReference type="SAM" id="SignalP"/>
    </source>
</evidence>
<proteinExistence type="predicted"/>
<evidence type="ECO:0000256" key="3">
    <source>
        <dbReference type="ARBA" id="ARBA00022729"/>
    </source>
</evidence>
<dbReference type="STRING" id="6412.T1EQN5"/>
<organism evidence="9 10">
    <name type="scientific">Helobdella robusta</name>
    <name type="common">Californian leech</name>
    <dbReference type="NCBI Taxonomy" id="6412"/>
    <lineage>
        <taxon>Eukaryota</taxon>
        <taxon>Metazoa</taxon>
        <taxon>Spiralia</taxon>
        <taxon>Lophotrochozoa</taxon>
        <taxon>Annelida</taxon>
        <taxon>Clitellata</taxon>
        <taxon>Hirudinea</taxon>
        <taxon>Rhynchobdellida</taxon>
        <taxon>Glossiphoniidae</taxon>
        <taxon>Helobdella</taxon>
    </lineage>
</organism>
<evidence type="ECO:0000313" key="10">
    <source>
        <dbReference type="Proteomes" id="UP000015101"/>
    </source>
</evidence>
<dbReference type="OrthoDB" id="6107924at2759"/>
<feature type="chain" id="PRO_5010979951" description="LRRCT domain-containing protein" evidence="6">
    <location>
        <begin position="24"/>
        <end position="684"/>
    </location>
</feature>
<dbReference type="PANTHER" id="PTHR24366:SF96">
    <property type="entry name" value="LEUCINE RICH REPEAT CONTAINING 53"/>
    <property type="match status" value="1"/>
</dbReference>
<evidence type="ECO:0000256" key="2">
    <source>
        <dbReference type="ARBA" id="ARBA00022614"/>
    </source>
</evidence>
<dbReference type="Gene3D" id="3.40.50.10140">
    <property type="entry name" value="Toll/interleukin-1 receptor homology (TIR) domain"/>
    <property type="match status" value="1"/>
</dbReference>
<sequence>MKLLGKLKLSLFNFLTFILFLNASDYLDFFKKACKYADINERIILLDECLLEYNSIAEDQSINEFFKKRDNVPEVVAANMKLHNNFFQILKDMKNLKILKLSNNSLKTLPKNSINHLTSIQEIEITNNLIERIEKETFDGLLNLRKINLNFNKIVYIDPQTFLNTTSLPNLLAILLVGNKLESIDVWPIVRGININDTYVNVGGNKIKTFSNELGWYFDCSMRKKYDFKFHYILVSNEIKYLNDFFKSIFKTEVDILCLRGRKFETNAVIEIDDNNPFVCDCVDGNYLTKLSWLTRRDFMVRARCIYPYFKKWMTLTENEMICPQTTVSCLDDCVCDKVNKISYRIVCSSLQTLPEKLPLRTLTTKYKNPYNLSLAKSNIKLVEDHNYFQDVKWLDISKNVVKKITSAALNSILNISTVYLHSNKLTTLPRVDAVNVKTKELSLHDNKWDCNCGNVWFKRWLQTLRSKNILIEPDSIFCHTPQWLENRTIFTIEEKDFCSNPNINEKTFLAAVLVPIFVLLLIIVVTYQLVRRFKVQLNTYLNIHPFDRDECLGEDMMFDAFIICSSEDRIFAIKLTKFLDQKGYRICYHEKNFPVGIPLRTIIKDVVIKTLERNKSINKNRLIVLLFASFEKVSQSMISDDVRFIYDYLKMYTYIEVDRCNKFINQLIYSMPLHKMGSPPHFE</sequence>
<reference evidence="9" key="3">
    <citation type="submission" date="2015-06" db="UniProtKB">
        <authorList>
            <consortium name="EnsemblMetazoa"/>
        </authorList>
    </citation>
    <scope>IDENTIFICATION</scope>
</reference>
<keyword evidence="5" id="KW-1133">Transmembrane helix</keyword>
<feature type="signal peptide" evidence="6">
    <location>
        <begin position="1"/>
        <end position="23"/>
    </location>
</feature>
<evidence type="ECO:0000259" key="7">
    <source>
        <dbReference type="SMART" id="SM00082"/>
    </source>
</evidence>
<name>T1EQN5_HELRO</name>
<dbReference type="InterPro" id="IPR032675">
    <property type="entry name" value="LRR_dom_sf"/>
</dbReference>
<dbReference type="EMBL" id="KB096324">
    <property type="protein sequence ID" value="ESO06561.1"/>
    <property type="molecule type" value="Genomic_DNA"/>
</dbReference>
<dbReference type="Pfam" id="PF13855">
    <property type="entry name" value="LRR_8"/>
    <property type="match status" value="1"/>
</dbReference>
<keyword evidence="5" id="KW-0472">Membrane</keyword>
<dbReference type="KEGG" id="hro:HELRODRAFT_160742"/>
<dbReference type="SMART" id="SM00369">
    <property type="entry name" value="LRR_TYP"/>
    <property type="match status" value="3"/>
</dbReference>
<evidence type="ECO:0000256" key="5">
    <source>
        <dbReference type="SAM" id="Phobius"/>
    </source>
</evidence>
<dbReference type="AlphaFoldDB" id="T1EQN5"/>
<dbReference type="PANTHER" id="PTHR24366">
    <property type="entry name" value="IG(IMMUNOGLOBULIN) AND LRR(LEUCINE RICH REPEAT) DOMAINS"/>
    <property type="match status" value="1"/>
</dbReference>
<dbReference type="CTD" id="20198885"/>
<keyword evidence="5" id="KW-0812">Transmembrane</keyword>
<keyword evidence="10" id="KW-1185">Reference proteome</keyword>
<dbReference type="RefSeq" id="XP_009015929.1">
    <property type="nucleotide sequence ID" value="XM_009017681.1"/>
</dbReference>
<dbReference type="SMART" id="SM00082">
    <property type="entry name" value="LRRCT"/>
    <property type="match status" value="1"/>
</dbReference>
<dbReference type="PROSITE" id="PS51450">
    <property type="entry name" value="LRR"/>
    <property type="match status" value="1"/>
</dbReference>